<keyword evidence="1" id="KW-0732">Signal</keyword>
<accession>A0A0P1MT87</accession>
<dbReference type="AlphaFoldDB" id="A0A0P1MT87"/>
<organism evidence="2 3">
    <name type="scientific">Candidatus Chryseopegocella kryptomonas</name>
    <dbReference type="NCBI Taxonomy" id="1633643"/>
    <lineage>
        <taxon>Bacteria</taxon>
        <taxon>Pseudomonadati</taxon>
        <taxon>Candidatus Kryptoniota</taxon>
        <taxon>Candidatus Chryseopegocella</taxon>
    </lineage>
</organism>
<dbReference type="Gene3D" id="2.40.160.60">
    <property type="entry name" value="Outer membrane protein transport protein (OMPP1/FadL/TodX)"/>
    <property type="match status" value="1"/>
</dbReference>
<dbReference type="SUPFAM" id="SSF56935">
    <property type="entry name" value="Porins"/>
    <property type="match status" value="1"/>
</dbReference>
<sequence length="314" mass="34554">MKKAVLLLAVLISFISSQDFKKVGTTGYVFLEIPVSARASALGDASVALFHTGADAIFINPALVGFTSKRHSLNFTFANWLADTKHQAGAYLFKLGNFGVFGVGFVRLDFGTMQGTTNANPDQPGNYVITEPFSADAMAFGISYSRMLTDRFSFGGFVKYVREKIWIYKSDNFVFDVGIIYFTGFRSLRIAGAIQNFGVDSKYIGDTFKMPSVFKLGIAGEILGEHNTPTRLSISVEALHPSDSPEKLNFGVEYTFKNFLSLRGGYKFNYDEENFTFGFGLAGFNIGVPVNFDFAFVNFSRLGSVLRIGIGAEF</sequence>
<dbReference type="Proteomes" id="UP000199197">
    <property type="component" value="Unassembled WGS sequence"/>
</dbReference>
<evidence type="ECO:0008006" key="4">
    <source>
        <dbReference type="Google" id="ProtNLM"/>
    </source>
</evidence>
<reference evidence="3" key="1">
    <citation type="submission" date="2015-11" db="EMBL/GenBank/DDBJ databases">
        <authorList>
            <person name="Varghese N."/>
        </authorList>
    </citation>
    <scope>NUCLEOTIDE SEQUENCE [LARGE SCALE GENOMIC DNA]</scope>
    <source>
        <strain evidence="3">JGI-23</strain>
    </source>
</reference>
<gene>
    <name evidence="2" type="ORF">JGI23_00617</name>
</gene>
<dbReference type="RefSeq" id="WP_159421090.1">
    <property type="nucleotide sequence ID" value="NZ_CZVW01000005.1"/>
</dbReference>
<evidence type="ECO:0000256" key="1">
    <source>
        <dbReference type="SAM" id="SignalP"/>
    </source>
</evidence>
<evidence type="ECO:0000313" key="2">
    <source>
        <dbReference type="EMBL" id="CUS99167.1"/>
    </source>
</evidence>
<protein>
    <recommendedName>
        <fullName evidence="4">PorV/PorQ family protein</fullName>
    </recommendedName>
</protein>
<dbReference type="OrthoDB" id="9808247at2"/>
<dbReference type="EMBL" id="CZVW01000005">
    <property type="protein sequence ID" value="CUS99167.1"/>
    <property type="molecule type" value="Genomic_DNA"/>
</dbReference>
<feature type="signal peptide" evidence="1">
    <location>
        <begin position="1"/>
        <end position="21"/>
    </location>
</feature>
<keyword evidence="3" id="KW-1185">Reference proteome</keyword>
<name>A0A0P1MT87_9BACT</name>
<feature type="chain" id="PRO_5006067735" description="PorV/PorQ family protein" evidence="1">
    <location>
        <begin position="22"/>
        <end position="314"/>
    </location>
</feature>
<proteinExistence type="predicted"/>
<evidence type="ECO:0000313" key="3">
    <source>
        <dbReference type="Proteomes" id="UP000199197"/>
    </source>
</evidence>
<dbReference type="NCBIfam" id="NF033709">
    <property type="entry name" value="PorV_fam"/>
    <property type="match status" value="1"/>
</dbReference>